<evidence type="ECO:0000313" key="1">
    <source>
        <dbReference type="EMBL" id="KAL3658961.1"/>
    </source>
</evidence>
<comment type="caution">
    <text evidence="1">The sequence shown here is derived from an EMBL/GenBank/DDBJ whole genome shotgun (WGS) entry which is preliminary data.</text>
</comment>
<proteinExistence type="predicted"/>
<accession>A0ABD3F049</accession>
<keyword evidence="2" id="KW-1185">Reference proteome</keyword>
<sequence>MLRRRMCCMLSTKVLRPLQPAEKVDKGIKQEAAASQKEAEMGPWSHFAAFNSMEDYVDTTLIQYNKEDEDSDNKL</sequence>
<dbReference type="EMBL" id="JBIMZQ010000050">
    <property type="protein sequence ID" value="KAL3658961.1"/>
    <property type="molecule type" value="Genomic_DNA"/>
</dbReference>
<dbReference type="AlphaFoldDB" id="A0ABD3F049"/>
<evidence type="ECO:0000313" key="2">
    <source>
        <dbReference type="Proteomes" id="UP001632037"/>
    </source>
</evidence>
<dbReference type="Proteomes" id="UP001632037">
    <property type="component" value="Unassembled WGS sequence"/>
</dbReference>
<name>A0ABD3F049_9STRA</name>
<gene>
    <name evidence="1" type="ORF">V7S43_016099</name>
</gene>
<reference evidence="1 2" key="1">
    <citation type="submission" date="2024-09" db="EMBL/GenBank/DDBJ databases">
        <title>Genome sequencing and assembly of Phytophthora oleae, isolate VK10A, causative agent of rot of olive drupes.</title>
        <authorList>
            <person name="Conti Taguali S."/>
            <person name="Riolo M."/>
            <person name="La Spada F."/>
            <person name="Cacciola S.O."/>
            <person name="Dionisio G."/>
        </authorList>
    </citation>
    <scope>NUCLEOTIDE SEQUENCE [LARGE SCALE GENOMIC DNA]</scope>
    <source>
        <strain evidence="1 2">VK10A</strain>
    </source>
</reference>
<protein>
    <submittedName>
        <fullName evidence="1">Uncharacterized protein</fullName>
    </submittedName>
</protein>
<organism evidence="1 2">
    <name type="scientific">Phytophthora oleae</name>
    <dbReference type="NCBI Taxonomy" id="2107226"/>
    <lineage>
        <taxon>Eukaryota</taxon>
        <taxon>Sar</taxon>
        <taxon>Stramenopiles</taxon>
        <taxon>Oomycota</taxon>
        <taxon>Peronosporomycetes</taxon>
        <taxon>Peronosporales</taxon>
        <taxon>Peronosporaceae</taxon>
        <taxon>Phytophthora</taxon>
    </lineage>
</organism>